<organism evidence="1 2">
    <name type="scientific">Letharia columbiana</name>
    <dbReference type="NCBI Taxonomy" id="112416"/>
    <lineage>
        <taxon>Eukaryota</taxon>
        <taxon>Fungi</taxon>
        <taxon>Dikarya</taxon>
        <taxon>Ascomycota</taxon>
        <taxon>Pezizomycotina</taxon>
        <taxon>Lecanoromycetes</taxon>
        <taxon>OSLEUM clade</taxon>
        <taxon>Lecanoromycetidae</taxon>
        <taxon>Lecanorales</taxon>
        <taxon>Lecanorineae</taxon>
        <taxon>Parmeliaceae</taxon>
        <taxon>Letharia</taxon>
    </lineage>
</organism>
<reference evidence="1 2" key="1">
    <citation type="journal article" date="2020" name="Genomics">
        <title>Complete, high-quality genomes from long-read metagenomic sequencing of two wolf lichen thalli reveals enigmatic genome architecture.</title>
        <authorList>
            <person name="McKenzie S.K."/>
            <person name="Walston R.F."/>
            <person name="Allen J.L."/>
        </authorList>
    </citation>
    <scope>NUCLEOTIDE SEQUENCE [LARGE SCALE GENOMIC DNA]</scope>
    <source>
        <strain evidence="1">WasteWater2</strain>
    </source>
</reference>
<evidence type="ECO:0000313" key="2">
    <source>
        <dbReference type="Proteomes" id="UP000578531"/>
    </source>
</evidence>
<dbReference type="GeneID" id="59291180"/>
<proteinExistence type="predicted"/>
<evidence type="ECO:0000313" key="1">
    <source>
        <dbReference type="EMBL" id="KAF6232146.1"/>
    </source>
</evidence>
<comment type="caution">
    <text evidence="1">The sequence shown here is derived from an EMBL/GenBank/DDBJ whole genome shotgun (WGS) entry which is preliminary data.</text>
</comment>
<dbReference type="Proteomes" id="UP000578531">
    <property type="component" value="Unassembled WGS sequence"/>
</dbReference>
<gene>
    <name evidence="1" type="ORF">HO173_009529</name>
</gene>
<dbReference type="AlphaFoldDB" id="A0A8H6L1N4"/>
<accession>A0A8H6L1N4</accession>
<keyword evidence="2" id="KW-1185">Reference proteome</keyword>
<sequence length="137" mass="15060">MSRIVVTVHYSASIEIGQCFERRHIVEVSDEDGIQSPVQLFGEFIGPARDKHLRWTSGYFVVVATPAVPVIVDGVLQVSSVVCVAVPDCVVRLHVTVNGIGEVTRKEWSVDSGSSGRYFDGRSGLKHSLIKRTILPR</sequence>
<dbReference type="RefSeq" id="XP_037161575.1">
    <property type="nucleotide sequence ID" value="XM_037311419.1"/>
</dbReference>
<protein>
    <submittedName>
        <fullName evidence="1">Uncharacterized protein</fullName>
    </submittedName>
</protein>
<dbReference type="EMBL" id="JACCJC010000050">
    <property type="protein sequence ID" value="KAF6232146.1"/>
    <property type="molecule type" value="Genomic_DNA"/>
</dbReference>
<name>A0A8H6L1N4_9LECA</name>